<evidence type="ECO:0000256" key="1">
    <source>
        <dbReference type="ARBA" id="ARBA00004572"/>
    </source>
</evidence>
<dbReference type="GO" id="GO:0000266">
    <property type="term" value="P:mitochondrial fission"/>
    <property type="evidence" value="ECO:0007669"/>
    <property type="project" value="InterPro"/>
</dbReference>
<keyword evidence="7 8" id="KW-0472">Membrane</keyword>
<name>A0A6U4KMR7_HEMAN</name>
<dbReference type="PANTHER" id="PTHR13247:SF0">
    <property type="entry name" value="MITOCHONDRIAL FISSION 1 PROTEIN"/>
    <property type="match status" value="1"/>
</dbReference>
<dbReference type="GO" id="GO:0005778">
    <property type="term" value="C:peroxisomal membrane"/>
    <property type="evidence" value="ECO:0007669"/>
    <property type="project" value="TreeGrafter"/>
</dbReference>
<keyword evidence="6" id="KW-0496">Mitochondrion</keyword>
<evidence type="ECO:0008006" key="10">
    <source>
        <dbReference type="Google" id="ProtNLM"/>
    </source>
</evidence>
<comment type="similarity">
    <text evidence="2">Belongs to the FIS1 family.</text>
</comment>
<dbReference type="GO" id="GO:0016559">
    <property type="term" value="P:peroxisome fission"/>
    <property type="evidence" value="ECO:0007669"/>
    <property type="project" value="TreeGrafter"/>
</dbReference>
<dbReference type="Pfam" id="PF14852">
    <property type="entry name" value="Fis1_TPR_N"/>
    <property type="match status" value="1"/>
</dbReference>
<dbReference type="InterPro" id="IPR028061">
    <property type="entry name" value="Fis1_TPR_C"/>
</dbReference>
<gene>
    <name evidence="9" type="ORF">HAND00432_LOCUS34503</name>
</gene>
<keyword evidence="5 8" id="KW-1133">Transmembrane helix</keyword>
<sequence length="155" mass="17059">MGDAKSAQERLDAENAMDLSSELKGARAAYFDALDDGELVEEKKFTYAWTLIHQKSKEDMRAGITLLEELSASKGVQRDALYYQATAQYRLEQYMDSRKSLQQLLAIDPSNRQALDMKALVESVLQREGAIGLAVFSSAAVAVAALAGVLLKARR</sequence>
<keyword evidence="4" id="KW-1000">Mitochondrion outer membrane</keyword>
<evidence type="ECO:0000256" key="2">
    <source>
        <dbReference type="ARBA" id="ARBA00008937"/>
    </source>
</evidence>
<evidence type="ECO:0000256" key="4">
    <source>
        <dbReference type="ARBA" id="ARBA00022787"/>
    </source>
</evidence>
<dbReference type="GO" id="GO:0000422">
    <property type="term" value="P:autophagy of mitochondrion"/>
    <property type="evidence" value="ECO:0007669"/>
    <property type="project" value="TreeGrafter"/>
</dbReference>
<dbReference type="InterPro" id="IPR011990">
    <property type="entry name" value="TPR-like_helical_dom_sf"/>
</dbReference>
<protein>
    <recommendedName>
        <fullName evidence="10">Mitochondrial fission 1 protein</fullName>
    </recommendedName>
</protein>
<comment type="subcellular location">
    <subcellularLocation>
        <location evidence="1">Mitochondrion outer membrane</location>
        <topology evidence="1">Single-pass membrane protein</topology>
    </subcellularLocation>
</comment>
<evidence type="ECO:0000256" key="3">
    <source>
        <dbReference type="ARBA" id="ARBA00022692"/>
    </source>
</evidence>
<dbReference type="AlphaFoldDB" id="A0A6U4KMR7"/>
<evidence type="ECO:0000256" key="5">
    <source>
        <dbReference type="ARBA" id="ARBA00022989"/>
    </source>
</evidence>
<evidence type="ECO:0000256" key="8">
    <source>
        <dbReference type="SAM" id="Phobius"/>
    </source>
</evidence>
<dbReference type="GO" id="GO:0005741">
    <property type="term" value="C:mitochondrial outer membrane"/>
    <property type="evidence" value="ECO:0007669"/>
    <property type="project" value="UniProtKB-SubCell"/>
</dbReference>
<dbReference type="PANTHER" id="PTHR13247">
    <property type="entry name" value="TETRATRICOPEPTIDE REPEAT PROTEIN 11 TPR REPEAT PROTEIN 11"/>
    <property type="match status" value="1"/>
</dbReference>
<organism evidence="9">
    <name type="scientific">Hemiselmis andersenii</name>
    <name type="common">Cryptophyte alga</name>
    <dbReference type="NCBI Taxonomy" id="464988"/>
    <lineage>
        <taxon>Eukaryota</taxon>
        <taxon>Cryptophyceae</taxon>
        <taxon>Cryptomonadales</taxon>
        <taxon>Hemiselmidaceae</taxon>
        <taxon>Hemiselmis</taxon>
    </lineage>
</organism>
<dbReference type="Gene3D" id="1.25.40.10">
    <property type="entry name" value="Tetratricopeptide repeat domain"/>
    <property type="match status" value="1"/>
</dbReference>
<feature type="transmembrane region" description="Helical" evidence="8">
    <location>
        <begin position="130"/>
        <end position="151"/>
    </location>
</feature>
<reference evidence="9" key="1">
    <citation type="submission" date="2021-01" db="EMBL/GenBank/DDBJ databases">
        <authorList>
            <person name="Corre E."/>
            <person name="Pelletier E."/>
            <person name="Niang G."/>
            <person name="Scheremetjew M."/>
            <person name="Finn R."/>
            <person name="Kale V."/>
            <person name="Holt S."/>
            <person name="Cochrane G."/>
            <person name="Meng A."/>
            <person name="Brown T."/>
            <person name="Cohen L."/>
        </authorList>
    </citation>
    <scope>NUCLEOTIDE SEQUENCE</scope>
    <source>
        <strain evidence="9">CCMP644</strain>
    </source>
</reference>
<dbReference type="Pfam" id="PF14853">
    <property type="entry name" value="Fis1_TPR_C"/>
    <property type="match status" value="1"/>
</dbReference>
<dbReference type="EMBL" id="HBFX01057325">
    <property type="protein sequence ID" value="CAD8983493.1"/>
    <property type="molecule type" value="Transcribed_RNA"/>
</dbReference>
<dbReference type="InterPro" id="IPR028058">
    <property type="entry name" value="Fis1_TPR_N"/>
</dbReference>
<evidence type="ECO:0000313" key="9">
    <source>
        <dbReference type="EMBL" id="CAD8983493.1"/>
    </source>
</evidence>
<dbReference type="InterPro" id="IPR016543">
    <property type="entry name" value="Fis1"/>
</dbReference>
<accession>A0A6U4KMR7</accession>
<proteinExistence type="inferred from homology"/>
<evidence type="ECO:0000256" key="6">
    <source>
        <dbReference type="ARBA" id="ARBA00023128"/>
    </source>
</evidence>
<dbReference type="SUPFAM" id="SSF48452">
    <property type="entry name" value="TPR-like"/>
    <property type="match status" value="1"/>
</dbReference>
<evidence type="ECO:0000256" key="7">
    <source>
        <dbReference type="ARBA" id="ARBA00023136"/>
    </source>
</evidence>
<keyword evidence="3 8" id="KW-0812">Transmembrane</keyword>